<protein>
    <recommendedName>
        <fullName evidence="3">Nucleotidyl transferase AbiEii/AbiGii toxin family protein</fullName>
    </recommendedName>
</protein>
<dbReference type="Pfam" id="PF08843">
    <property type="entry name" value="AbiEii"/>
    <property type="match status" value="1"/>
</dbReference>
<reference evidence="1 2" key="1">
    <citation type="submission" date="2011-07" db="EMBL/GenBank/DDBJ databases">
        <title>The complete genome of chromosome of Emticicia oligotrophica DSM 17448.</title>
        <authorList>
            <consortium name="US DOE Joint Genome Institute (JGI-PGF)"/>
            <person name="Lucas S."/>
            <person name="Han J."/>
            <person name="Lapidus A."/>
            <person name="Bruce D."/>
            <person name="Goodwin L."/>
            <person name="Pitluck S."/>
            <person name="Peters L."/>
            <person name="Kyrpides N."/>
            <person name="Mavromatis K."/>
            <person name="Ivanova N."/>
            <person name="Ovchinnikova G."/>
            <person name="Teshima H."/>
            <person name="Detter J.C."/>
            <person name="Tapia R."/>
            <person name="Han C."/>
            <person name="Land M."/>
            <person name="Hauser L."/>
            <person name="Markowitz V."/>
            <person name="Cheng J.-F."/>
            <person name="Hugenholtz P."/>
            <person name="Woyke T."/>
            <person name="Wu D."/>
            <person name="Tindall B."/>
            <person name="Pomrenke H."/>
            <person name="Brambilla E."/>
            <person name="Klenk H.-P."/>
            <person name="Eisen J.A."/>
        </authorList>
    </citation>
    <scope>NUCLEOTIDE SEQUENCE [LARGE SCALE GENOMIC DNA]</scope>
    <source>
        <strain evidence="1 2">DSM 17448</strain>
    </source>
</reference>
<sequence>MNNLAIQEWLKLTTRTKQNVFSEVSKEIGLPDAAVEKDWWIMRTLEIIFTTEIAPFTVFKGGTSLSKAWGLIERFSEDIDLALDRKFLNFGDELSISQVRRLREKSFDYLSKRLFPQLQTAFSAAELGVELRLSEVKSKDQDPLIIEIYYPSVTEALTYIQPRILVEIGSRSLREPFTPKKFRSMVGEHYDGQAFADSALTIPTVNPERTFLEKIFLLHEEFQKSEDKIRIERLSRHLYDIEKIMDTEYAKIGLTDKSLYDAIVHHRSTITALRGINYENHVPELINPIPPDNLIDEWKTDYETMQASMIYGSSLVFEKLIERIVLLKEEINKNPYR</sequence>
<dbReference type="Proteomes" id="UP000002875">
    <property type="component" value="Chromosome"/>
</dbReference>
<evidence type="ECO:0008006" key="3">
    <source>
        <dbReference type="Google" id="ProtNLM"/>
    </source>
</evidence>
<accession>A0ABN4APK6</accession>
<organism evidence="1 2">
    <name type="scientific">Emticicia oligotrophica (strain DSM 17448 / CIP 109782 / MTCC 6937 / GPTSA100-15)</name>
    <dbReference type="NCBI Taxonomy" id="929562"/>
    <lineage>
        <taxon>Bacteria</taxon>
        <taxon>Pseudomonadati</taxon>
        <taxon>Bacteroidota</taxon>
        <taxon>Cytophagia</taxon>
        <taxon>Cytophagales</taxon>
        <taxon>Leadbetterellaceae</taxon>
        <taxon>Emticicia</taxon>
    </lineage>
</organism>
<dbReference type="RefSeq" id="WP_015030012.1">
    <property type="nucleotide sequence ID" value="NC_018748.1"/>
</dbReference>
<dbReference type="EMBL" id="CP002961">
    <property type="protein sequence ID" value="AFK04318.1"/>
    <property type="molecule type" value="Genomic_DNA"/>
</dbReference>
<gene>
    <name evidence="1" type="ordered locus">Emtol_3188</name>
</gene>
<evidence type="ECO:0000313" key="2">
    <source>
        <dbReference type="Proteomes" id="UP000002875"/>
    </source>
</evidence>
<evidence type="ECO:0000313" key="1">
    <source>
        <dbReference type="EMBL" id="AFK04318.1"/>
    </source>
</evidence>
<dbReference type="InterPro" id="IPR014942">
    <property type="entry name" value="AbiEii"/>
</dbReference>
<name>A0ABN4APK6_EMTOG</name>
<dbReference type="Gene3D" id="3.10.450.620">
    <property type="entry name" value="JHP933, nucleotidyltransferase-like core domain"/>
    <property type="match status" value="1"/>
</dbReference>
<proteinExistence type="predicted"/>
<keyword evidence="2" id="KW-1185">Reference proteome</keyword>